<evidence type="ECO:0000313" key="1">
    <source>
        <dbReference type="EMBL" id="EEY93457.1"/>
    </source>
</evidence>
<name>D0SHY5_ACIJU</name>
<reference evidence="2" key="1">
    <citation type="journal article" date="2012" name="PLoS ONE">
        <title>The success of Acinetobacter species; genetic, metabolic and virulence attributes.</title>
        <authorList>
            <person name="Peleg A.Y."/>
            <person name="de Breij A."/>
            <person name="Adams M.D."/>
            <person name="Cerqueira G.M."/>
            <person name="Mocali S."/>
            <person name="Galardini M."/>
            <person name="Nibbering P.H."/>
            <person name="Earl A.M."/>
            <person name="Ward D.V."/>
            <person name="Paterson D.L."/>
            <person name="Seifert H."/>
            <person name="Dijkshoorn L."/>
        </authorList>
    </citation>
    <scope>NUCLEOTIDE SEQUENCE [LARGE SCALE GENOMIC DNA]</scope>
    <source>
        <strain evidence="2">SH205</strain>
    </source>
</reference>
<evidence type="ECO:0000313" key="2">
    <source>
        <dbReference type="Proteomes" id="UP000018442"/>
    </source>
</evidence>
<proteinExistence type="predicted"/>
<sequence>MRKLLTAESAKKQDTDLRLSSNSILTGTKVSSPVELERALRMPRSKKYLEYTKILDTGTHHSNKTSLQELKENIQKELPEAAMGLLIGIVSKCYLGAPYEVHTLDFFGQIIEHYKVGESMKSELERARTLAKHHNYMCIEVYSDRMVAISDDGTAAIINK</sequence>
<dbReference type="RefSeq" id="WP_005402459.1">
    <property type="nucleotide sequence ID" value="NZ_GG705011.1"/>
</dbReference>
<dbReference type="AlphaFoldDB" id="D0SHY5"/>
<accession>D0SHY5</accession>
<dbReference type="Proteomes" id="UP000018442">
    <property type="component" value="Unassembled WGS sequence"/>
</dbReference>
<dbReference type="HOGENOM" id="CLU_137871_0_0_6"/>
<gene>
    <name evidence="1" type="ORF">HMPREF0026_00733</name>
</gene>
<organism evidence="1 2">
    <name type="scientific">Acinetobacter junii SH205</name>
    <dbReference type="NCBI Taxonomy" id="575587"/>
    <lineage>
        <taxon>Bacteria</taxon>
        <taxon>Pseudomonadati</taxon>
        <taxon>Pseudomonadota</taxon>
        <taxon>Gammaproteobacteria</taxon>
        <taxon>Moraxellales</taxon>
        <taxon>Moraxellaceae</taxon>
        <taxon>Acinetobacter</taxon>
    </lineage>
</organism>
<protein>
    <submittedName>
        <fullName evidence="1">Uncharacterized protein</fullName>
    </submittedName>
</protein>
<dbReference type="EMBL" id="GG705011">
    <property type="protein sequence ID" value="EEY93457.1"/>
    <property type="molecule type" value="Genomic_DNA"/>
</dbReference>